<proteinExistence type="predicted"/>
<evidence type="ECO:0000313" key="2">
    <source>
        <dbReference type="EMBL" id="TCP62888.1"/>
    </source>
</evidence>
<dbReference type="AlphaFoldDB" id="A0A4R2RJG5"/>
<name>A0A4R2RJG5_9RHOB</name>
<keyword evidence="3" id="KW-1185">Reference proteome</keyword>
<dbReference type="Proteomes" id="UP000295050">
    <property type="component" value="Unassembled WGS sequence"/>
</dbReference>
<feature type="chain" id="PRO_5020661473" evidence="1">
    <location>
        <begin position="22"/>
        <end position="99"/>
    </location>
</feature>
<keyword evidence="1" id="KW-0732">Signal</keyword>
<organism evidence="2 3">
    <name type="scientific">Rhodovulum bhavnagarense</name>
    <dbReference type="NCBI Taxonomy" id="992286"/>
    <lineage>
        <taxon>Bacteria</taxon>
        <taxon>Pseudomonadati</taxon>
        <taxon>Pseudomonadota</taxon>
        <taxon>Alphaproteobacteria</taxon>
        <taxon>Rhodobacterales</taxon>
        <taxon>Paracoccaceae</taxon>
        <taxon>Rhodovulum</taxon>
    </lineage>
</organism>
<comment type="caution">
    <text evidence="2">The sequence shown here is derived from an EMBL/GenBank/DDBJ whole genome shotgun (WGS) entry which is preliminary data.</text>
</comment>
<evidence type="ECO:0000313" key="3">
    <source>
        <dbReference type="Proteomes" id="UP000295050"/>
    </source>
</evidence>
<protein>
    <submittedName>
        <fullName evidence="2">Uncharacterized protein</fullName>
    </submittedName>
</protein>
<reference evidence="2 3" key="1">
    <citation type="submission" date="2019-03" db="EMBL/GenBank/DDBJ databases">
        <title>Genomic Encyclopedia of Type Strains, Phase IV (KMG-IV): sequencing the most valuable type-strain genomes for metagenomic binning, comparative biology and taxonomic classification.</title>
        <authorList>
            <person name="Goeker M."/>
        </authorList>
    </citation>
    <scope>NUCLEOTIDE SEQUENCE [LARGE SCALE GENOMIC DNA]</scope>
    <source>
        <strain evidence="2 3">DSM 24766</strain>
    </source>
</reference>
<evidence type="ECO:0000256" key="1">
    <source>
        <dbReference type="SAM" id="SignalP"/>
    </source>
</evidence>
<dbReference type="EMBL" id="SLXU01000001">
    <property type="protein sequence ID" value="TCP62888.1"/>
    <property type="molecule type" value="Genomic_DNA"/>
</dbReference>
<dbReference type="OrthoDB" id="7875085at2"/>
<sequence length="99" mass="10533">MFTKSALLAAALAVVAGSASAWTDMAQPHDPNSTGPRSVAGPNYCRDGLQPVEWNGVVSCGGTYRPAYIRLNSLDEVPPGYVGRVYHLRYGNPGTQPLQ</sequence>
<accession>A0A4R2RJG5</accession>
<dbReference type="RefSeq" id="WP_132949854.1">
    <property type="nucleotide sequence ID" value="NZ_SLXU01000001.1"/>
</dbReference>
<feature type="signal peptide" evidence="1">
    <location>
        <begin position="1"/>
        <end position="21"/>
    </location>
</feature>
<gene>
    <name evidence="2" type="ORF">EV663_101148</name>
</gene>